<feature type="chain" id="PRO_5047358846" evidence="2">
    <location>
        <begin position="20"/>
        <end position="2270"/>
    </location>
</feature>
<proteinExistence type="predicted"/>
<organism evidence="3 4">
    <name type="scientific">Haloferula sargassicola</name>
    <dbReference type="NCBI Taxonomy" id="490096"/>
    <lineage>
        <taxon>Bacteria</taxon>
        <taxon>Pseudomonadati</taxon>
        <taxon>Verrucomicrobiota</taxon>
        <taxon>Verrucomicrobiia</taxon>
        <taxon>Verrucomicrobiales</taxon>
        <taxon>Verrucomicrobiaceae</taxon>
        <taxon>Haloferula</taxon>
    </lineage>
</organism>
<reference evidence="3 4" key="1">
    <citation type="submission" date="2024-02" db="EMBL/GenBank/DDBJ databases">
        <title>Haloferula sargassicola NBRC 104335.</title>
        <authorList>
            <person name="Ichikawa N."/>
            <person name="Katano-Makiyama Y."/>
            <person name="Hidaka K."/>
        </authorList>
    </citation>
    <scope>NUCLEOTIDE SEQUENCE [LARGE SCALE GENOMIC DNA]</scope>
    <source>
        <strain evidence="3 4">NBRC 104335</strain>
    </source>
</reference>
<comment type="caution">
    <text evidence="3">The sequence shown here is derived from an EMBL/GenBank/DDBJ whole genome shotgun (WGS) entry which is preliminary data.</text>
</comment>
<protein>
    <submittedName>
        <fullName evidence="3">Uncharacterized protein</fullName>
    </submittedName>
</protein>
<dbReference type="Proteomes" id="UP001476282">
    <property type="component" value="Unassembled WGS sequence"/>
</dbReference>
<gene>
    <name evidence="3" type="ORF">Hsar01_02156</name>
</gene>
<feature type="signal peptide" evidence="2">
    <location>
        <begin position="1"/>
        <end position="19"/>
    </location>
</feature>
<keyword evidence="2" id="KW-0732">Signal</keyword>
<dbReference type="EMBL" id="BAABRI010000011">
    <property type="protein sequence ID" value="GAA5482930.1"/>
    <property type="molecule type" value="Genomic_DNA"/>
</dbReference>
<accession>A0ABP9UMX5</accession>
<feature type="region of interest" description="Disordered" evidence="1">
    <location>
        <begin position="1015"/>
        <end position="1055"/>
    </location>
</feature>
<keyword evidence="4" id="KW-1185">Reference proteome</keyword>
<evidence type="ECO:0000256" key="1">
    <source>
        <dbReference type="SAM" id="MobiDB-lite"/>
    </source>
</evidence>
<name>A0ABP9UMX5_9BACT</name>
<evidence type="ECO:0000313" key="3">
    <source>
        <dbReference type="EMBL" id="GAA5482930.1"/>
    </source>
</evidence>
<sequence>MKPSLLPLLAALAVLPARAETDLGFAEKFADPATRTEALSELVPGTRDWFFHTALDQQLRGDATGFAKTLADWRAASERKQSPVDRDGLDSLATRELLLRYESDPEKCLTDLARTFHLKFEDARPDARAVEKLPDALDPQLVSDEAFEQAAAREVNGTPWRSYREERLLASLDQLDTFTEPRLRYYLSTLRRADHPGIVRLVARGLALDPPVAFGQSPLHEKLTLAQLDELLQLQPGLNSSQAFVTARLRKMRRHTHDELVRQPELHLALLQRLREATNDLPPALISLRAHILFHLLRLERETGEPKLDDFLAYLAIPRRSHELLATDENADAPRIDLSEEWQDITDCRPIGDDTPLIRDLLYHFLATTDSADRFAPFIPHHLLTPIHARARLLAGADPERWGKRLEPSEFADLRDRTLIEFAPGRPDVFDAESAVSLRLDLKNTPELHIRIHELDLPGILRRHGRQPEVDLDLAGLVAHHTRTLVFEQPPLVLHREKIDLPELAGPGAWIVEFVSEGHSSRALIRKGSLVPYLEPSASGQVLRIFDEHGETVTGSSLTLGTETFTADQAGLISIPDSDLPAAGPAVLSRGRLASLVEIGSRQDRFQLATRFHVDREQLRADAEARARIQLQLSNHGIPVDLDRIENARLTLAATFVSGVTTEHVVSDDLQLAPVFTVPFQVPADSISLTLRLDATVVPREKADPVELNGSATFHFNSLLKDGFAHAHLTATDQGHFLELRGRNGEPLPERAIDFRWKRDGFSNTIDTRLRTASNGRIELGALDGIVNFTASLNGKPILEISQSELRPVIDLPASIRIASGETIRLPLEGSLDRLHYSFLELGIDDRPKADRFDALRATDGQLEIAGLSAGRYSLATPGSSVSVHVLAAEEKNGLLLTPSLIVPHQPAELPVTLAAAIEHETLTLRLARTTANTRVHLIGTRFLETPFSDRPLIPVSASSRPTIEAAFIPSGYLTDQTLDEETQYILRRRSLNHYPGTLLPRAGLLAHRWSEEESTGVLPPPMKGEAGRLEPAPSRDASRSGGTDPFSAGGGGSADGLPDYLDYLSSSSEVRYDLTPAEDGTIALPLAGFERCQSIRVVITDRDYYERRIIPLPESELPLRDRRLARPLDPEKHHVGTRRAAALMQGAEAVIDNMLDADWRAFTTLKEAHGFLYGATRSERLRDMAGMLDWPEFDEQSKLAFWSDHACHELHLFLSRRDPEFFAKYVKPMLEQKLEPTFIDDYLLGRDLTAYLRPFAWDRLNAAEKALLARALPDAKARIVSELENRWQLEAPAPEQEARLFTQTLRGTDLATSDSLGMARNEASDTGGVIQKSAGSSYVLQKLKNIVIPVIDFEDTSVEEAIDFLRVRSIELDTIEADPSKKGINFFLRRPRGGGGSFQTGVDDGGYIEPGDQRIAELRLRNVPLSEALTYICEATRLRWSVDDFAVTIKPATEVGEDLFTRSFRVPPDFLARISGYGADDSGVDDPIAVTGDRGASALAPRMSIIDALKANGVKFPEDSAAQFRAADEMLIVRSTPTNLDLIEQIVSATGVTSGSGGAGLDPGDSDPFAAPELPNSVGGSFYFGRQSWSGDRSQTRIWSESNYDHHRSTDTGESLIPLNAFWLDLAKWDGNGPFLSPHFNACTHSHNEALMCLALLDLPFSAERPEVHTDGPTLRVKAREPMLLFYKDTRETDQVAPESPVLVRQTFHRLDDRFRTEAGRQIENTLTGDFRTGTAYGSSLVVTNPTGAGRRIDVLAQIPAGAIPLSGKDATLSETRELPPYGVLTFDLAFYFPEPGDFSTYPLHVAEGKTILATGPQRTLHVTADDPVEDKASWKVIARDGTDEDVLARLRSENLHAIDLSLIAWRLRERGFYNQVIATLRDRLMLPQSIARYAFLHGDTATMGAWIEAEVFPQHLPSFLSLGDFLTSPVLDVRPTVHRGWQSLEFDPLVNPRAHQLGDNPRFHQDAVQSHYRDYLDQLAWKPAPSGDDQLHLTWFLFLQDRIGEALDRFAEIDRSQVATTRAYDYLHALALFHQSKPGEAAAIAAQYAELPPGPWAERFHAVISQAAEIAKLTDQPDSKDSNAAPEKEALQLELGMSENGKLRISGRGQEQVELSLYQIDLEMLFSRNPFLQEAGELPGTRPNRVETVATDEVDLPSGFQRGNVLVSAESGTAKTLRILDSRDLEIACRRADPVLQVRAPDGAPISAAYVKVYCERAGEAEFLKDGYTDLRGKFDYRTRTDDLAPPSGRIAILVTHPDHGCRTLVVE</sequence>
<dbReference type="RefSeq" id="WP_353567057.1">
    <property type="nucleotide sequence ID" value="NZ_BAABRI010000011.1"/>
</dbReference>
<evidence type="ECO:0000256" key="2">
    <source>
        <dbReference type="SAM" id="SignalP"/>
    </source>
</evidence>
<evidence type="ECO:0000313" key="4">
    <source>
        <dbReference type="Proteomes" id="UP001476282"/>
    </source>
</evidence>